<proteinExistence type="predicted"/>
<dbReference type="EMBL" id="QICB01000003">
    <property type="protein sequence ID" value="RNL19925.1"/>
    <property type="molecule type" value="Genomic_DNA"/>
</dbReference>
<sequence>MPDALFIAAAMPHSVRRDGLRGVPSAWLPFVVSCAGRHVPGVFQERRRKLRCMRRRAAGAFPEGVDEKRSRGILACGGGAAVRRVASCRFAGMMGESVFTTEWRQAL</sequence>
<keyword evidence="2" id="KW-1185">Reference proteome</keyword>
<gene>
    <name evidence="1" type="ORF">DMP07_06100</name>
</gene>
<dbReference type="AlphaFoldDB" id="A0A3N0AG78"/>
<name>A0A3N0AG78_9ACTN</name>
<organism evidence="1 2">
    <name type="scientific">Slackia faecicanis</name>
    <dbReference type="NCBI Taxonomy" id="255723"/>
    <lineage>
        <taxon>Bacteria</taxon>
        <taxon>Bacillati</taxon>
        <taxon>Actinomycetota</taxon>
        <taxon>Coriobacteriia</taxon>
        <taxon>Eggerthellales</taxon>
        <taxon>Eggerthellaceae</taxon>
        <taxon>Slackia</taxon>
    </lineage>
</organism>
<evidence type="ECO:0000313" key="2">
    <source>
        <dbReference type="Proteomes" id="UP000267368"/>
    </source>
</evidence>
<dbReference type="Proteomes" id="UP000267368">
    <property type="component" value="Unassembled WGS sequence"/>
</dbReference>
<comment type="caution">
    <text evidence="1">The sequence shown here is derived from an EMBL/GenBank/DDBJ whole genome shotgun (WGS) entry which is preliminary data.</text>
</comment>
<accession>A0A3N0AG78</accession>
<reference evidence="2" key="1">
    <citation type="submission" date="2018-05" db="EMBL/GenBank/DDBJ databases">
        <title>Genome Sequencing of selected type strains of the family Eggerthellaceae.</title>
        <authorList>
            <person name="Danylec N."/>
            <person name="Stoll D.A."/>
            <person name="Doetsch A."/>
            <person name="Huch M."/>
        </authorList>
    </citation>
    <scope>NUCLEOTIDE SEQUENCE [LARGE SCALE GENOMIC DNA]</scope>
    <source>
        <strain evidence="2">DSM 17537</strain>
    </source>
</reference>
<evidence type="ECO:0000313" key="1">
    <source>
        <dbReference type="EMBL" id="RNL19925.1"/>
    </source>
</evidence>
<protein>
    <submittedName>
        <fullName evidence="1">Uncharacterized protein</fullName>
    </submittedName>
</protein>